<sequence length="133" mass="15611">MNREILFKAKRKDNGEWVEGQYVYITNPLTEDGKLIKHLICNGTNIFNDLIDPYTLCQYTGLTDKNGKKIWENDIVRNGKGDIGVVQWFEEHAVFMIWNKTKHHVYYLAENDFSKIEIAGNEFDNPELLEVER</sequence>
<dbReference type="Pfam" id="PF09643">
    <property type="entry name" value="YopX"/>
    <property type="match status" value="1"/>
</dbReference>
<evidence type="ECO:0000313" key="2">
    <source>
        <dbReference type="EMBL" id="DAD73221.1"/>
    </source>
</evidence>
<dbReference type="EMBL" id="BK014733">
    <property type="protein sequence ID" value="DAD73221.1"/>
    <property type="molecule type" value="Genomic_DNA"/>
</dbReference>
<organism evidence="2">
    <name type="scientific">Siphoviridae sp. ctxBC2</name>
    <dbReference type="NCBI Taxonomy" id="2826518"/>
    <lineage>
        <taxon>Viruses</taxon>
        <taxon>Duplodnaviria</taxon>
        <taxon>Heunggongvirae</taxon>
        <taxon>Uroviricota</taxon>
        <taxon>Caudoviricetes</taxon>
    </lineage>
</organism>
<evidence type="ECO:0000259" key="1">
    <source>
        <dbReference type="Pfam" id="PF09643"/>
    </source>
</evidence>
<dbReference type="InterPro" id="IPR023385">
    <property type="entry name" value="YopX-like_C"/>
</dbReference>
<dbReference type="SUPFAM" id="SSF159006">
    <property type="entry name" value="YopX-like"/>
    <property type="match status" value="1"/>
</dbReference>
<dbReference type="InterPro" id="IPR010024">
    <property type="entry name" value="CHP16711"/>
</dbReference>
<reference evidence="2" key="1">
    <citation type="journal article" date="2021" name="Proc. Natl. Acad. Sci. U.S.A.">
        <title>A Catalog of Tens of Thousands of Viruses from Human Metagenomes Reveals Hidden Associations with Chronic Diseases.</title>
        <authorList>
            <person name="Tisza M.J."/>
            <person name="Buck C.B."/>
        </authorList>
    </citation>
    <scope>NUCLEOTIDE SEQUENCE</scope>
    <source>
        <strain evidence="2">CtxBC2</strain>
    </source>
</reference>
<name>A0A8S5LT60_9CAUD</name>
<feature type="domain" description="YopX protein" evidence="1">
    <location>
        <begin position="7"/>
        <end position="130"/>
    </location>
</feature>
<dbReference type="InterPro" id="IPR019096">
    <property type="entry name" value="YopX_protein"/>
</dbReference>
<protein>
    <submittedName>
        <fullName evidence="2">YopX protein</fullName>
    </submittedName>
</protein>
<dbReference type="NCBIfam" id="TIGR01671">
    <property type="entry name" value="phage_TIGR01671"/>
    <property type="match status" value="1"/>
</dbReference>
<proteinExistence type="predicted"/>
<accession>A0A8S5LT60</accession>
<dbReference type="Gene3D" id="2.30.30.290">
    <property type="entry name" value="YopX-like domains"/>
    <property type="match status" value="1"/>
</dbReference>